<keyword evidence="3" id="KW-1185">Reference proteome</keyword>
<organism evidence="2 3">
    <name type="scientific">Flavobacterium cerinum</name>
    <dbReference type="NCBI Taxonomy" id="2502784"/>
    <lineage>
        <taxon>Bacteria</taxon>
        <taxon>Pseudomonadati</taxon>
        <taxon>Bacteroidota</taxon>
        <taxon>Flavobacteriia</taxon>
        <taxon>Flavobacteriales</taxon>
        <taxon>Flavobacteriaceae</taxon>
        <taxon>Flavobacterium</taxon>
    </lineage>
</organism>
<proteinExistence type="predicted"/>
<name>A0ABY5IUG3_9FLAO</name>
<evidence type="ECO:0000313" key="2">
    <source>
        <dbReference type="EMBL" id="UUC46319.1"/>
    </source>
</evidence>
<dbReference type="EMBL" id="CP101751">
    <property type="protein sequence ID" value="UUC46319.1"/>
    <property type="molecule type" value="Genomic_DNA"/>
</dbReference>
<reference evidence="2" key="1">
    <citation type="submission" date="2022-07" db="EMBL/GenBank/DDBJ databases">
        <title>Isolation, identification, and degradation of a PFOSA degrading strain from sewage treatment plant.</title>
        <authorList>
            <person name="Zhang L."/>
            <person name="Huo Y."/>
        </authorList>
    </citation>
    <scope>NUCLEOTIDE SEQUENCE</scope>
    <source>
        <strain evidence="2">C1</strain>
    </source>
</reference>
<sequence>MANFTQQQAQIYKAHLRGHFETDSHRCLATFNFETYQEESRKPYKKLQLLNEEVLAAKITIQETVDQVTGILLIPLIGAIDCITGTESYFITVGQCFFFTAQAGGSFAIQNPYEKEQVNYLQIRIKLTDVIPDKKVYSFDLSHKNEMIPTIQNPEFSFRIGMYTARAEDSYQPENKSNGIFALVLNGAFEFQNRLIEDRDGLAIDATETIEFESLTENSILLLLEM</sequence>
<accession>A0ABY5IUG3</accession>
<dbReference type="Proteomes" id="UP001059844">
    <property type="component" value="Chromosome"/>
</dbReference>
<dbReference type="Gene3D" id="2.60.120.10">
    <property type="entry name" value="Jelly Rolls"/>
    <property type="match status" value="2"/>
</dbReference>
<evidence type="ECO:0000259" key="1">
    <source>
        <dbReference type="Pfam" id="PF17954"/>
    </source>
</evidence>
<dbReference type="RefSeq" id="WP_256551986.1">
    <property type="nucleotide sequence ID" value="NZ_CP101751.1"/>
</dbReference>
<dbReference type="InterPro" id="IPR014710">
    <property type="entry name" value="RmlC-like_jellyroll"/>
</dbReference>
<dbReference type="InterPro" id="IPR041602">
    <property type="entry name" value="Quercetinase_C"/>
</dbReference>
<gene>
    <name evidence="2" type="ORF">NOX80_03745</name>
</gene>
<protein>
    <recommendedName>
        <fullName evidence="1">Quercetin 2,3-dioxygenase C-terminal cupin domain-containing protein</fullName>
    </recommendedName>
</protein>
<dbReference type="Pfam" id="PF17954">
    <property type="entry name" value="Pirin_C_2"/>
    <property type="match status" value="1"/>
</dbReference>
<feature type="domain" description="Quercetin 2,3-dioxygenase C-terminal cupin" evidence="1">
    <location>
        <begin position="171"/>
        <end position="225"/>
    </location>
</feature>
<evidence type="ECO:0000313" key="3">
    <source>
        <dbReference type="Proteomes" id="UP001059844"/>
    </source>
</evidence>